<dbReference type="Pfam" id="PF06153">
    <property type="entry name" value="CdAMP_rec"/>
    <property type="match status" value="1"/>
</dbReference>
<accession>D1C430</accession>
<reference evidence="1 2" key="2">
    <citation type="journal article" date="2010" name="Stand. Genomic Sci.">
        <title>Complete genome sequence of Desulfohalobium retbaense type strain (HR(100)).</title>
        <authorList>
            <person name="Spring S."/>
            <person name="Nolan M."/>
            <person name="Lapidus A."/>
            <person name="Glavina Del Rio T."/>
            <person name="Copeland A."/>
            <person name="Tice H."/>
            <person name="Cheng J.F."/>
            <person name="Lucas S."/>
            <person name="Land M."/>
            <person name="Chen F."/>
            <person name="Bruce D."/>
            <person name="Goodwin L."/>
            <person name="Pitluck S."/>
            <person name="Ivanova N."/>
            <person name="Mavromatis K."/>
            <person name="Mikhailova N."/>
            <person name="Pati A."/>
            <person name="Chen A."/>
            <person name="Palaniappan K."/>
            <person name="Hauser L."/>
            <person name="Chang Y.J."/>
            <person name="Jeffries C.D."/>
            <person name="Munk C."/>
            <person name="Kiss H."/>
            <person name="Chain P."/>
            <person name="Han C."/>
            <person name="Brettin T."/>
            <person name="Detter J.C."/>
            <person name="Schuler E."/>
            <person name="Goker M."/>
            <person name="Rohde M."/>
            <person name="Bristow J."/>
            <person name="Eisen J.A."/>
            <person name="Markowitz V."/>
            <person name="Hugenholtz P."/>
            <person name="Kyrpides N.C."/>
            <person name="Klenk H.P."/>
        </authorList>
    </citation>
    <scope>NUCLEOTIDE SEQUENCE [LARGE SCALE GENOMIC DNA]</scope>
    <source>
        <strain evidence="2">ATCC 49802 / DSM 20745 / S 6022</strain>
    </source>
</reference>
<organism evidence="1 2">
    <name type="scientific">Sphaerobacter thermophilus (strain ATCC 49802 / DSM 20745 / KCCM 41009 / NCIMB 13125 / S 6022)</name>
    <dbReference type="NCBI Taxonomy" id="479434"/>
    <lineage>
        <taxon>Bacteria</taxon>
        <taxon>Pseudomonadati</taxon>
        <taxon>Thermomicrobiota</taxon>
        <taxon>Thermomicrobia</taxon>
        <taxon>Sphaerobacterales</taxon>
        <taxon>Sphaerobacterineae</taxon>
        <taxon>Sphaerobacteraceae</taxon>
        <taxon>Sphaerobacter</taxon>
    </lineage>
</organism>
<dbReference type="PANTHER" id="PTHR38456">
    <property type="entry name" value="CYCLIC DI-AMP RECEPTOR A"/>
    <property type="match status" value="1"/>
</dbReference>
<dbReference type="SUPFAM" id="SSF54913">
    <property type="entry name" value="GlnB-like"/>
    <property type="match status" value="1"/>
</dbReference>
<evidence type="ECO:0008006" key="3">
    <source>
        <dbReference type="Google" id="ProtNLM"/>
    </source>
</evidence>
<sequence length="94" mass="10405">MKLIIAVVQNEDADAVIDALLETDFRATRLASTGGFLRRGNTTIMIGVQDHQVDQVLDVIRHEARARAQQGEGTEVQTSAATVFVLNLEDYHRL</sequence>
<dbReference type="InterPro" id="IPR010375">
    <property type="entry name" value="CdAMP_rec"/>
</dbReference>
<proteinExistence type="predicted"/>
<protein>
    <recommendedName>
        <fullName evidence="3">Nitrogen regulatory protein P-II</fullName>
    </recommendedName>
</protein>
<dbReference type="PANTHER" id="PTHR38456:SF1">
    <property type="entry name" value="CYCLIC DI-AMP RECEPTOR A"/>
    <property type="match status" value="1"/>
</dbReference>
<dbReference type="AlphaFoldDB" id="D1C430"/>
<dbReference type="Proteomes" id="UP000002027">
    <property type="component" value="Chromosome 1"/>
</dbReference>
<evidence type="ECO:0000313" key="1">
    <source>
        <dbReference type="EMBL" id="ACZ38997.1"/>
    </source>
</evidence>
<name>D1C430_SPHTD</name>
<keyword evidence="2" id="KW-1185">Reference proteome</keyword>
<dbReference type="InterPro" id="IPR015867">
    <property type="entry name" value="N-reg_PII/ATP_PRibTrfase_C"/>
</dbReference>
<evidence type="ECO:0000313" key="2">
    <source>
        <dbReference type="Proteomes" id="UP000002027"/>
    </source>
</evidence>
<reference evidence="2" key="1">
    <citation type="submission" date="2009-11" db="EMBL/GenBank/DDBJ databases">
        <title>The complete chromosome 1 of Sphaerobacter thermophilus DSM 20745.</title>
        <authorList>
            <person name="Lucas S."/>
            <person name="Copeland A."/>
            <person name="Lapidus A."/>
            <person name="Glavina del Rio T."/>
            <person name="Dalin E."/>
            <person name="Tice H."/>
            <person name="Bruce D."/>
            <person name="Goodwin L."/>
            <person name="Pitluck S."/>
            <person name="Kyrpides N."/>
            <person name="Mavromatis K."/>
            <person name="Ivanova N."/>
            <person name="Mikhailova N."/>
            <person name="LaButti K.M."/>
            <person name="Clum A."/>
            <person name="Sun H.I."/>
            <person name="Brettin T."/>
            <person name="Detter J.C."/>
            <person name="Han C."/>
            <person name="Larimer F."/>
            <person name="Land M."/>
            <person name="Hauser L."/>
            <person name="Markowitz V."/>
            <person name="Cheng J.F."/>
            <person name="Hugenholtz P."/>
            <person name="Woyke T."/>
            <person name="Wu D."/>
            <person name="Steenblock K."/>
            <person name="Schneider S."/>
            <person name="Pukall R."/>
            <person name="Goeker M."/>
            <person name="Klenk H.P."/>
            <person name="Eisen J.A."/>
        </authorList>
    </citation>
    <scope>NUCLEOTIDE SEQUENCE [LARGE SCALE GENOMIC DNA]</scope>
    <source>
        <strain evidence="2">ATCC 49802 / DSM 20745 / S 6022</strain>
    </source>
</reference>
<dbReference type="EMBL" id="CP001823">
    <property type="protein sequence ID" value="ACZ38997.1"/>
    <property type="molecule type" value="Genomic_DNA"/>
</dbReference>
<dbReference type="Gene3D" id="3.30.70.120">
    <property type="match status" value="1"/>
</dbReference>
<gene>
    <name evidence="1" type="ordered locus">Sthe_1562</name>
</gene>
<dbReference type="RefSeq" id="WP_012872044.1">
    <property type="nucleotide sequence ID" value="NC_013523.1"/>
</dbReference>
<dbReference type="OrthoDB" id="9794275at2"/>
<dbReference type="HOGENOM" id="CLU_143974_2_1_0"/>
<dbReference type="InterPro" id="IPR011322">
    <property type="entry name" value="N-reg_PII-like_a/b"/>
</dbReference>
<dbReference type="KEGG" id="sti:Sthe_1562"/>
<dbReference type="InParanoid" id="D1C430"/>
<dbReference type="STRING" id="479434.Sthe_1562"/>
<dbReference type="eggNOG" id="COG3870">
    <property type="taxonomic scope" value="Bacteria"/>
</dbReference>